<dbReference type="Pfam" id="PF06986">
    <property type="entry name" value="F_T4SS_TraN"/>
    <property type="match status" value="2"/>
</dbReference>
<gene>
    <name evidence="3" type="primary">traN</name>
    <name evidence="3" type="ORF">NY667_04885</name>
</gene>
<dbReference type="EMBL" id="JANWTP010000009">
    <property type="protein sequence ID" value="MDC8637158.1"/>
    <property type="molecule type" value="Genomic_DNA"/>
</dbReference>
<keyword evidence="2" id="KW-0732">Signal</keyword>
<accession>A0A9X4BNY6</accession>
<comment type="caution">
    <text evidence="3">The sequence shown here is derived from an EMBL/GenBank/DDBJ whole genome shotgun (WGS) entry which is preliminary data.</text>
</comment>
<keyword evidence="1" id="KW-0812">Transmembrane</keyword>
<keyword evidence="1" id="KW-0472">Membrane</keyword>
<reference evidence="3" key="2">
    <citation type="submission" date="2022-08" db="EMBL/GenBank/DDBJ databases">
        <authorList>
            <person name="Iruegas-Bocardo F."/>
            <person name="Weisberg A.J."/>
            <person name="Riutta E.R."/>
            <person name="Kilday K."/>
            <person name="Bonkowski J.C."/>
            <person name="Creswell T."/>
            <person name="Daughtrey M.L."/>
            <person name="Rane K."/>
            <person name="Grunwald N.J."/>
            <person name="Chang J.H."/>
            <person name="Putnam M.L."/>
        </authorList>
    </citation>
    <scope>NUCLEOTIDE SEQUENCE</scope>
    <source>
        <strain evidence="3">22-338</strain>
    </source>
</reference>
<keyword evidence="1" id="KW-1133">Transmembrane helix</keyword>
<reference evidence="3" key="1">
    <citation type="journal article" date="2022" name="Phytopathology">
        <title>Whole genome sequencing-based tracing of a 2022 introduction and outbreak of Xanthomonas hortorum pv. pelargonii.</title>
        <authorList>
            <person name="Iruegas Bocardo F."/>
            <person name="Weisberg A.J."/>
            <person name="Riutta E.R."/>
            <person name="Kilday K.B."/>
            <person name="Bonkowski J.C."/>
            <person name="Creswell T.C."/>
            <person name="Daughtrey M."/>
            <person name="Rane K.K."/>
            <person name="Grunwald N.J."/>
            <person name="Chang J.H."/>
            <person name="Putnam M."/>
        </authorList>
    </citation>
    <scope>NUCLEOTIDE SEQUENCE</scope>
    <source>
        <strain evidence="3">22-338</strain>
    </source>
</reference>
<evidence type="ECO:0000313" key="4">
    <source>
        <dbReference type="Proteomes" id="UP001140230"/>
    </source>
</evidence>
<dbReference type="Proteomes" id="UP001140230">
    <property type="component" value="Unassembled WGS sequence"/>
</dbReference>
<organism evidence="3 4">
    <name type="scientific">Xanthomonas hortorum pv. hederae</name>
    <dbReference type="NCBI Taxonomy" id="453603"/>
    <lineage>
        <taxon>Bacteria</taxon>
        <taxon>Pseudomonadati</taxon>
        <taxon>Pseudomonadota</taxon>
        <taxon>Gammaproteobacteria</taxon>
        <taxon>Lysobacterales</taxon>
        <taxon>Lysobacteraceae</taxon>
        <taxon>Xanthomonas</taxon>
    </lineage>
</organism>
<dbReference type="InterPro" id="IPR014121">
    <property type="entry name" value="TraN_Ftype"/>
</dbReference>
<sequence>MRRLLALLVAFCILANQTAALAAAQSDDARRAGEAANALARGAINATTAQEHVPGYTTTPAEATYYGQPHLDQAAGAGLAACAAMPNDPTCQALRGAVSSANTPREPVSATDPLVASAQAIARNPSLMLGSLASYYAGCNPTDQVVPGGTAERICRRYTGVGNYTVRRDLTVEVRPGTDCTDGQVLARGEARRGAADYMVAEVHCQPGLHDRLRFAFHAAGSRGACVGMQTVDLPTAPGGTATVVAHLSPHWSGRCWSPFVVVMAPQSGCVDGQCQYTFRFGTPVSPCPPPGGGGGDDPTPPIVIQQQCDPAAGTRLGEPAWEIALHFPQPVGQAETDTWTDQGTVLEAGGRCTVATADRCVDGPATRTIDGRQVTRACWSYERTLNCDGGAAINECSGLAAQGCTPVATTCQQTNAATGECEIHQDTYSCPTDPHTVTSIGSCPADRFCLGDTCFSTVYTADADFAQAMSMMEAAREAGVYIDPDTLQIFSGEPNRCRDRLLRNCCSADASGAGMTNQSIFGTGSKVVYDILMNADNRRFVYQGMTALLTGSGFSGAFTSYGVTVAVNGAALPAGTVTVFSGQSIVIAFNPWALAIAVVIYVVMSMMSCDEDEGLLAMKEGARLCHSTGSYCSSCIRVLGSCVSCIERTTGKCCFNSVLARIINEQGRLQFGKGWGDARNPDCSGFTVDQLQAMDFSRMDLTEFYASIAPTLPDVDAIREANAGQIIDCYYGKGKCE</sequence>
<dbReference type="NCBIfam" id="NF009012">
    <property type="entry name" value="PRK12355.2-1"/>
    <property type="match status" value="1"/>
</dbReference>
<dbReference type="RefSeq" id="WP_104549147.1">
    <property type="nucleotide sequence ID" value="NZ_CP168173.1"/>
</dbReference>
<evidence type="ECO:0000256" key="2">
    <source>
        <dbReference type="SAM" id="SignalP"/>
    </source>
</evidence>
<dbReference type="AlphaFoldDB" id="A0A9X4BNY6"/>
<name>A0A9X4BNY6_9XANT</name>
<proteinExistence type="predicted"/>
<feature type="chain" id="PRO_5040911869" evidence="2">
    <location>
        <begin position="23"/>
        <end position="738"/>
    </location>
</feature>
<evidence type="ECO:0000313" key="3">
    <source>
        <dbReference type="EMBL" id="MDC8637158.1"/>
    </source>
</evidence>
<feature type="signal peptide" evidence="2">
    <location>
        <begin position="1"/>
        <end position="22"/>
    </location>
</feature>
<feature type="transmembrane region" description="Helical" evidence="1">
    <location>
        <begin position="590"/>
        <end position="610"/>
    </location>
</feature>
<evidence type="ECO:0000256" key="1">
    <source>
        <dbReference type="SAM" id="Phobius"/>
    </source>
</evidence>
<protein>
    <submittedName>
        <fullName evidence="3">Type-F conjugative transfer system mating-pair stabilization protein TraN</fullName>
    </submittedName>
</protein>